<organism evidence="2 3">
    <name type="scientific">Arenibacterium halophilum</name>
    <dbReference type="NCBI Taxonomy" id="2583821"/>
    <lineage>
        <taxon>Bacteria</taxon>
        <taxon>Pseudomonadati</taxon>
        <taxon>Pseudomonadota</taxon>
        <taxon>Alphaproteobacteria</taxon>
        <taxon>Rhodobacterales</taxon>
        <taxon>Paracoccaceae</taxon>
        <taxon>Arenibacterium</taxon>
    </lineage>
</organism>
<name>A0ABY2X9K5_9RHOB</name>
<keyword evidence="3" id="KW-1185">Reference proteome</keyword>
<accession>A0ABY2X9K5</accession>
<dbReference type="Proteomes" id="UP001191082">
    <property type="component" value="Unassembled WGS sequence"/>
</dbReference>
<feature type="transmembrane region" description="Helical" evidence="1">
    <location>
        <begin position="51"/>
        <end position="70"/>
    </location>
</feature>
<proteinExistence type="predicted"/>
<reference evidence="2 3" key="1">
    <citation type="submission" date="2019-05" db="EMBL/GenBank/DDBJ databases">
        <title>Marivita sp. nov. isolated from sea sediment.</title>
        <authorList>
            <person name="Kim W."/>
        </authorList>
    </citation>
    <scope>NUCLEOTIDE SEQUENCE [LARGE SCALE GENOMIC DNA]</scope>
    <source>
        <strain evidence="2 3">CAU 1492</strain>
    </source>
</reference>
<evidence type="ECO:0000313" key="2">
    <source>
        <dbReference type="EMBL" id="TMV12574.1"/>
    </source>
</evidence>
<protein>
    <submittedName>
        <fullName evidence="2">Uncharacterized protein</fullName>
    </submittedName>
</protein>
<keyword evidence="1" id="KW-0812">Transmembrane</keyword>
<dbReference type="RefSeq" id="WP_138863129.1">
    <property type="nucleotide sequence ID" value="NZ_VCPC01000002.1"/>
</dbReference>
<keyword evidence="1" id="KW-0472">Membrane</keyword>
<evidence type="ECO:0000256" key="1">
    <source>
        <dbReference type="SAM" id="Phobius"/>
    </source>
</evidence>
<gene>
    <name evidence="2" type="ORF">FGK64_07100</name>
</gene>
<evidence type="ECO:0000313" key="3">
    <source>
        <dbReference type="Proteomes" id="UP001191082"/>
    </source>
</evidence>
<sequence length="117" mass="12715">MSGHAEFETRLSRLLRKHRAMAKGYTTVMRSDGLIVVKPKPQGAQISGRSVLVVVVAFVLFKAMLIASLGHKVYSERVDRLGVGTPVERAGAFIMQIDPVSGAVAGQMSDIRTQLLH</sequence>
<comment type="caution">
    <text evidence="2">The sequence shown here is derived from an EMBL/GenBank/DDBJ whole genome shotgun (WGS) entry which is preliminary data.</text>
</comment>
<keyword evidence="1" id="KW-1133">Transmembrane helix</keyword>
<dbReference type="EMBL" id="VCPC01000002">
    <property type="protein sequence ID" value="TMV12574.1"/>
    <property type="molecule type" value="Genomic_DNA"/>
</dbReference>